<dbReference type="OrthoDB" id="6192933at2"/>
<dbReference type="EMBL" id="RJTH01000015">
    <property type="protein sequence ID" value="RUM20468.1"/>
    <property type="molecule type" value="Genomic_DNA"/>
</dbReference>
<dbReference type="Gene3D" id="3.40.190.10">
    <property type="entry name" value="Periplasmic binding protein-like II"/>
    <property type="match status" value="2"/>
</dbReference>
<dbReference type="PANTHER" id="PTHR35936:SF17">
    <property type="entry name" value="ARGININE-BINDING EXTRACELLULAR PROTEIN ARTP"/>
    <property type="match status" value="1"/>
</dbReference>
<keyword evidence="2 3" id="KW-0732">Signal</keyword>
<dbReference type="GO" id="GO:0042597">
    <property type="term" value="C:periplasmic space"/>
    <property type="evidence" value="ECO:0007669"/>
    <property type="project" value="UniProtKB-SubCell"/>
</dbReference>
<dbReference type="Pfam" id="PF00497">
    <property type="entry name" value="SBP_bac_3"/>
    <property type="match status" value="1"/>
</dbReference>
<dbReference type="SMART" id="SM00062">
    <property type="entry name" value="PBPb"/>
    <property type="match status" value="1"/>
</dbReference>
<dbReference type="RefSeq" id="WP_126924689.1">
    <property type="nucleotide sequence ID" value="NZ_ML133699.1"/>
</dbReference>
<comment type="subcellular location">
    <subcellularLocation>
        <location evidence="1">Periplasm</location>
    </subcellularLocation>
</comment>
<accession>A0A432PC66</accession>
<evidence type="ECO:0000313" key="6">
    <source>
        <dbReference type="Proteomes" id="UP000278823"/>
    </source>
</evidence>
<feature type="signal peptide" evidence="3">
    <location>
        <begin position="1"/>
        <end position="22"/>
    </location>
</feature>
<name>A0A432PC66_9HYPH</name>
<evidence type="ECO:0000256" key="2">
    <source>
        <dbReference type="ARBA" id="ARBA00022729"/>
    </source>
</evidence>
<reference evidence="6" key="1">
    <citation type="submission" date="2018-11" db="EMBL/GenBank/DDBJ databases">
        <title>Rhizobium chutanense sp. nov., isolated from root nodules of Phaseolus vulgaris in China.</title>
        <authorList>
            <person name="Huo Y."/>
        </authorList>
    </citation>
    <scope>NUCLEOTIDE SEQUENCE [LARGE SCALE GENOMIC DNA]</scope>
    <source>
        <strain evidence="6">CCBAU 65647</strain>
    </source>
</reference>
<dbReference type="CDD" id="cd13530">
    <property type="entry name" value="PBP2_peptides_like"/>
    <property type="match status" value="1"/>
</dbReference>
<evidence type="ECO:0000256" key="3">
    <source>
        <dbReference type="SAM" id="SignalP"/>
    </source>
</evidence>
<organism evidence="5 6">
    <name type="scientific">Rhizobium vallis</name>
    <dbReference type="NCBI Taxonomy" id="634290"/>
    <lineage>
        <taxon>Bacteria</taxon>
        <taxon>Pseudomonadati</taxon>
        <taxon>Pseudomonadota</taxon>
        <taxon>Alphaproteobacteria</taxon>
        <taxon>Hyphomicrobiales</taxon>
        <taxon>Rhizobiaceae</taxon>
        <taxon>Rhizobium/Agrobacterium group</taxon>
        <taxon>Rhizobium</taxon>
    </lineage>
</organism>
<dbReference type="PANTHER" id="PTHR35936">
    <property type="entry name" value="MEMBRANE-BOUND LYTIC MUREIN TRANSGLYCOSYLASE F"/>
    <property type="match status" value="1"/>
</dbReference>
<evidence type="ECO:0000313" key="5">
    <source>
        <dbReference type="EMBL" id="RUM20468.1"/>
    </source>
</evidence>
<dbReference type="SUPFAM" id="SSF53850">
    <property type="entry name" value="Periplasmic binding protein-like II"/>
    <property type="match status" value="1"/>
</dbReference>
<dbReference type="InterPro" id="IPR001638">
    <property type="entry name" value="Solute-binding_3/MltF_N"/>
</dbReference>
<dbReference type="AlphaFoldDB" id="A0A432PC66"/>
<comment type="caution">
    <text evidence="5">The sequence shown here is derived from an EMBL/GenBank/DDBJ whole genome shotgun (WGS) entry which is preliminary data.</text>
</comment>
<protein>
    <submittedName>
        <fullName evidence="5">Amino acid ABC transporter substrate-binding protein</fullName>
    </submittedName>
</protein>
<dbReference type="Proteomes" id="UP000278823">
    <property type="component" value="Unassembled WGS sequence"/>
</dbReference>
<feature type="domain" description="Solute-binding protein family 3/N-terminal" evidence="4">
    <location>
        <begin position="50"/>
        <end position="269"/>
    </location>
</feature>
<evidence type="ECO:0000259" key="4">
    <source>
        <dbReference type="SMART" id="SM00062"/>
    </source>
</evidence>
<gene>
    <name evidence="5" type="ORF">EFQ99_29525</name>
</gene>
<sequence length="283" mass="29745">MKHKQILVAMMIAVLGAGHALADGSAPSYGKCAPMGSAGSLNLATDQPDTLIVATVLPNPGWYNGMSPASTQDGFEYCMAAEIAHRAGLKNLKLLNLAWDQYISGTARGYDVAIATTTITEKRKQIFNFSQPYFNSNLGVAVKAGTDVTASNIRSKHIGVIQGNMGSDWVINTLKPSRQPALYQTQPDLVNALLAGQVDAIISDTTLVLSATAGTKGAAEVIGQYDVEQGYGAVTPKNSKNSAAIDNVIGDMMKDGTIAALSASYLAPLFGKDPNSVPVWQLP</sequence>
<feature type="chain" id="PRO_5019396502" evidence="3">
    <location>
        <begin position="23"/>
        <end position="283"/>
    </location>
</feature>
<keyword evidence="6" id="KW-1185">Reference proteome</keyword>
<evidence type="ECO:0000256" key="1">
    <source>
        <dbReference type="ARBA" id="ARBA00004418"/>
    </source>
</evidence>
<proteinExistence type="predicted"/>